<evidence type="ECO:0000313" key="2">
    <source>
        <dbReference type="EMBL" id="KAJ3781629.1"/>
    </source>
</evidence>
<feature type="chain" id="PRO_5041427535" evidence="1">
    <location>
        <begin position="26"/>
        <end position="286"/>
    </location>
</feature>
<proteinExistence type="predicted"/>
<keyword evidence="1" id="KW-0732">Signal</keyword>
<name>A0AA38K8B0_9AGAR</name>
<dbReference type="EMBL" id="MU793538">
    <property type="protein sequence ID" value="KAJ3781629.1"/>
    <property type="molecule type" value="Genomic_DNA"/>
</dbReference>
<gene>
    <name evidence="2" type="ORF">GGU10DRAFT_336203</name>
</gene>
<protein>
    <submittedName>
        <fullName evidence="2">Uncharacterized protein</fullName>
    </submittedName>
</protein>
<organism evidence="2 3">
    <name type="scientific">Lentinula aff. detonsa</name>
    <dbReference type="NCBI Taxonomy" id="2804958"/>
    <lineage>
        <taxon>Eukaryota</taxon>
        <taxon>Fungi</taxon>
        <taxon>Dikarya</taxon>
        <taxon>Basidiomycota</taxon>
        <taxon>Agaricomycotina</taxon>
        <taxon>Agaricomycetes</taxon>
        <taxon>Agaricomycetidae</taxon>
        <taxon>Agaricales</taxon>
        <taxon>Marasmiineae</taxon>
        <taxon>Omphalotaceae</taxon>
        <taxon>Lentinula</taxon>
    </lineage>
</organism>
<comment type="caution">
    <text evidence="2">The sequence shown here is derived from an EMBL/GenBank/DDBJ whole genome shotgun (WGS) entry which is preliminary data.</text>
</comment>
<sequence length="286" mass="32397">MFSRTTLLHFFVSLALRASFLVVFASPLPSGDSIEVSQNYGCANIAKRSVDEDITLYILFEAYPEYEHWAVRIGDAYLQAAASYEEWTSAVDKSTLHLPIWRGNEKAQFSPAPRMVKLGTAKFKNDQEKEAIINGILDWKHMTMPVTEPGGNCMDFIRYVLEDLSRQKHAKKSVLQKFMEEYQAKYTGVVEAVVGHQFFYHKEALKMLTTCSSESPDGSYSPHLITRNVGRLADLRTEKVVSTGTLYLENINVVVGCSSLKNRGALRELWFFGFALEDKRSEGPRE</sequence>
<evidence type="ECO:0000313" key="3">
    <source>
        <dbReference type="Proteomes" id="UP001163798"/>
    </source>
</evidence>
<evidence type="ECO:0000256" key="1">
    <source>
        <dbReference type="SAM" id="SignalP"/>
    </source>
</evidence>
<accession>A0AA38K8B0</accession>
<dbReference type="AlphaFoldDB" id="A0AA38K8B0"/>
<feature type="signal peptide" evidence="1">
    <location>
        <begin position="1"/>
        <end position="25"/>
    </location>
</feature>
<keyword evidence="3" id="KW-1185">Reference proteome</keyword>
<dbReference type="Proteomes" id="UP001163798">
    <property type="component" value="Unassembled WGS sequence"/>
</dbReference>
<reference evidence="2" key="1">
    <citation type="submission" date="2022-08" db="EMBL/GenBank/DDBJ databases">
        <authorList>
            <consortium name="DOE Joint Genome Institute"/>
            <person name="Min B."/>
            <person name="Riley R."/>
            <person name="Sierra-Patev S."/>
            <person name="Naranjo-Ortiz M."/>
            <person name="Looney B."/>
            <person name="Konkel Z."/>
            <person name="Slot J.C."/>
            <person name="Sakamoto Y."/>
            <person name="Steenwyk J.L."/>
            <person name="Rokas A."/>
            <person name="Carro J."/>
            <person name="Camarero S."/>
            <person name="Ferreira P."/>
            <person name="Molpeceres G."/>
            <person name="Ruiz-Duenas F.J."/>
            <person name="Serrano A."/>
            <person name="Henrissat B."/>
            <person name="Drula E."/>
            <person name="Hughes K.W."/>
            <person name="Mata J.L."/>
            <person name="Ishikawa N.K."/>
            <person name="Vargas-Isla R."/>
            <person name="Ushijima S."/>
            <person name="Smith C.A."/>
            <person name="Ahrendt S."/>
            <person name="Andreopoulos W."/>
            <person name="He G."/>
            <person name="Labutti K."/>
            <person name="Lipzen A."/>
            <person name="Ng V."/>
            <person name="Sandor L."/>
            <person name="Barry K."/>
            <person name="Martinez A.T."/>
            <person name="Xiao Y."/>
            <person name="Gibbons J.G."/>
            <person name="Terashima K."/>
            <person name="Hibbett D.S."/>
            <person name="Grigoriev I.V."/>
        </authorList>
    </citation>
    <scope>NUCLEOTIDE SEQUENCE</scope>
    <source>
        <strain evidence="2">TFB10291</strain>
    </source>
</reference>